<proteinExistence type="predicted"/>
<dbReference type="PANTHER" id="PTHR38471">
    <property type="entry name" value="FOUR HELIX BUNDLE PROTEIN"/>
    <property type="match status" value="1"/>
</dbReference>
<name>A0A1H8SPD2_9SPHI</name>
<dbReference type="InterPro" id="IPR012657">
    <property type="entry name" value="23S_rRNA-intervening_sequence"/>
</dbReference>
<dbReference type="STRING" id="551995.SAMN05192574_11380"/>
<dbReference type="AlphaFoldDB" id="A0A1H8SPD2"/>
<evidence type="ECO:0000313" key="2">
    <source>
        <dbReference type="Proteomes" id="UP000198942"/>
    </source>
</evidence>
<gene>
    <name evidence="1" type="ORF">SAMN05192574_11380</name>
</gene>
<evidence type="ECO:0000313" key="1">
    <source>
        <dbReference type="EMBL" id="SEO80184.1"/>
    </source>
</evidence>
<protein>
    <submittedName>
        <fullName evidence="1">Four helix bundle protein</fullName>
    </submittedName>
</protein>
<dbReference type="NCBIfam" id="TIGR02436">
    <property type="entry name" value="four helix bundle protein"/>
    <property type="match status" value="1"/>
</dbReference>
<organism evidence="1 2">
    <name type="scientific">Mucilaginibacter gossypiicola</name>
    <dbReference type="NCBI Taxonomy" id="551995"/>
    <lineage>
        <taxon>Bacteria</taxon>
        <taxon>Pseudomonadati</taxon>
        <taxon>Bacteroidota</taxon>
        <taxon>Sphingobacteriia</taxon>
        <taxon>Sphingobacteriales</taxon>
        <taxon>Sphingobacteriaceae</taxon>
        <taxon>Mucilaginibacter</taxon>
    </lineage>
</organism>
<dbReference type="Proteomes" id="UP000198942">
    <property type="component" value="Unassembled WGS sequence"/>
</dbReference>
<dbReference type="PANTHER" id="PTHR38471:SF2">
    <property type="entry name" value="FOUR HELIX BUNDLE PROTEIN"/>
    <property type="match status" value="1"/>
</dbReference>
<dbReference type="InterPro" id="IPR036583">
    <property type="entry name" value="23S_rRNA_IVS_sf"/>
</dbReference>
<reference evidence="2" key="1">
    <citation type="submission" date="2016-10" db="EMBL/GenBank/DDBJ databases">
        <authorList>
            <person name="Varghese N."/>
            <person name="Submissions S."/>
        </authorList>
    </citation>
    <scope>NUCLEOTIDE SEQUENCE [LARGE SCALE GENOMIC DNA]</scope>
    <source>
        <strain evidence="2">Gh-48</strain>
    </source>
</reference>
<sequence>MMRHNFKSLKIWQKSMELTDLTYDYCKALPIEERYNLIDQLNRCSCSVPSNIAEGSGKRTKAHFAEFLTTSLTSSFEVETQLLICERRGYGSKEKLKECLDLVVEVQKMIFSFREYILNSDDE</sequence>
<accession>A0A1H8SPD2</accession>
<keyword evidence="2" id="KW-1185">Reference proteome</keyword>
<dbReference type="Pfam" id="PF05635">
    <property type="entry name" value="23S_rRNA_IVP"/>
    <property type="match status" value="1"/>
</dbReference>
<dbReference type="SUPFAM" id="SSF158446">
    <property type="entry name" value="IVS-encoded protein-like"/>
    <property type="match status" value="1"/>
</dbReference>
<dbReference type="EMBL" id="FOCL01000013">
    <property type="protein sequence ID" value="SEO80184.1"/>
    <property type="molecule type" value="Genomic_DNA"/>
</dbReference>
<dbReference type="RefSeq" id="WP_208864827.1">
    <property type="nucleotide sequence ID" value="NZ_FOCL01000013.1"/>
</dbReference>
<dbReference type="Gene3D" id="1.20.1440.60">
    <property type="entry name" value="23S rRNA-intervening sequence"/>
    <property type="match status" value="1"/>
</dbReference>
<dbReference type="CDD" id="cd16377">
    <property type="entry name" value="23S_rRNA_IVP_like"/>
    <property type="match status" value="1"/>
</dbReference>